<comment type="caution">
    <text evidence="3">The sequence shown here is derived from an EMBL/GenBank/DDBJ whole genome shotgun (WGS) entry which is preliminary data.</text>
</comment>
<dbReference type="Proteomes" id="UP000316096">
    <property type="component" value="Unassembled WGS sequence"/>
</dbReference>
<proteinExistence type="predicted"/>
<dbReference type="AlphaFoldDB" id="A0A543CM81"/>
<keyword evidence="4" id="KW-1185">Reference proteome</keyword>
<accession>A0A543CM81</accession>
<evidence type="ECO:0000313" key="3">
    <source>
        <dbReference type="EMBL" id="TQL98199.1"/>
    </source>
</evidence>
<protein>
    <recommendedName>
        <fullName evidence="5">DUF4190 domain-containing protein</fullName>
    </recommendedName>
</protein>
<keyword evidence="2" id="KW-1133">Transmembrane helix</keyword>
<evidence type="ECO:0000313" key="4">
    <source>
        <dbReference type="Proteomes" id="UP000316096"/>
    </source>
</evidence>
<keyword evidence="2" id="KW-0472">Membrane</keyword>
<gene>
    <name evidence="3" type="ORF">FB559_3819</name>
</gene>
<feature type="transmembrane region" description="Helical" evidence="2">
    <location>
        <begin position="40"/>
        <end position="71"/>
    </location>
</feature>
<feature type="compositionally biased region" description="Pro residues" evidence="1">
    <location>
        <begin position="17"/>
        <end position="31"/>
    </location>
</feature>
<dbReference type="RefSeq" id="WP_141956833.1">
    <property type="nucleotide sequence ID" value="NZ_VFOZ01000001.1"/>
</dbReference>
<reference evidence="3 4" key="1">
    <citation type="submission" date="2019-06" db="EMBL/GenBank/DDBJ databases">
        <title>Sequencing the genomes of 1000 actinobacteria strains.</title>
        <authorList>
            <person name="Klenk H.-P."/>
        </authorList>
    </citation>
    <scope>NUCLEOTIDE SEQUENCE [LARGE SCALE GENOMIC DNA]</scope>
    <source>
        <strain evidence="3 4">DSM 102200</strain>
    </source>
</reference>
<evidence type="ECO:0000256" key="1">
    <source>
        <dbReference type="SAM" id="MobiDB-lite"/>
    </source>
</evidence>
<organism evidence="3 4">
    <name type="scientific">Actinoallomurus bryophytorum</name>
    <dbReference type="NCBI Taxonomy" id="1490222"/>
    <lineage>
        <taxon>Bacteria</taxon>
        <taxon>Bacillati</taxon>
        <taxon>Actinomycetota</taxon>
        <taxon>Actinomycetes</taxon>
        <taxon>Streptosporangiales</taxon>
        <taxon>Thermomonosporaceae</taxon>
        <taxon>Actinoallomurus</taxon>
    </lineage>
</organism>
<evidence type="ECO:0008006" key="5">
    <source>
        <dbReference type="Google" id="ProtNLM"/>
    </source>
</evidence>
<name>A0A543CM81_9ACTN</name>
<dbReference type="EMBL" id="VFOZ01000001">
    <property type="protein sequence ID" value="TQL98199.1"/>
    <property type="molecule type" value="Genomic_DNA"/>
</dbReference>
<feature type="region of interest" description="Disordered" evidence="1">
    <location>
        <begin position="1"/>
        <end position="35"/>
    </location>
</feature>
<dbReference type="OrthoDB" id="3474462at2"/>
<keyword evidence="2" id="KW-0812">Transmembrane</keyword>
<sequence>MSDAQGPGESGPQTQLPAPPPSSPPPPPPPTAAERGGMRALFLSITGLLLFFLPIPGIALIGLALLIAGVVTGVRARRRARRILTRAPGSIGAIVIGTIGLCLALMGVVLGSLVATEYGDYLKCRSSALTITDKQTCQDRYFPQIEHKLHLPKGSLDRYRSMM</sequence>
<evidence type="ECO:0000256" key="2">
    <source>
        <dbReference type="SAM" id="Phobius"/>
    </source>
</evidence>
<feature type="transmembrane region" description="Helical" evidence="2">
    <location>
        <begin position="91"/>
        <end position="115"/>
    </location>
</feature>